<keyword evidence="2" id="KW-1185">Reference proteome</keyword>
<sequence>MQVSNFGFKVFLTVYVKKASISQMSARDVYSSLDRIHSIDEEDAEDSDSTIEIIEIGNYLNVLTHACTTFKSDRIQTIHIFLLINTSVVRIDGPVLLSGVEASNPGESKARSAVFQQRDQTSLFCFFFQITDVARTSQNKVPVPQNIGFVATYEASKTNGIYELYFYPPSGRAIAPELQTAFRSATAGFSNDSVVQAFTQTMCQIADYRISARVQKDKKWLVWESRPSESSEEYQKVKDGVTQYANLLTIRFTYCSNQSINIFQMRKNIEKTPFARSLITMKVEKLFSNYVYEVYVELRMTFNLIGMIQAIGYSTQGQLTREPRISVTSALKNFTWNEAG</sequence>
<proteinExistence type="predicted"/>
<evidence type="ECO:0000313" key="2">
    <source>
        <dbReference type="Proteomes" id="UP000054324"/>
    </source>
</evidence>
<dbReference type="EMBL" id="KL596674">
    <property type="protein sequence ID" value="KER29641.1"/>
    <property type="molecule type" value="Genomic_DNA"/>
</dbReference>
<dbReference type="OrthoDB" id="10433706at2759"/>
<protein>
    <submittedName>
        <fullName evidence="1">Uncharacterized protein</fullName>
    </submittedName>
</protein>
<dbReference type="GeneID" id="20327480"/>
<dbReference type="RefSeq" id="XP_009166601.1">
    <property type="nucleotide sequence ID" value="XM_009168337.1"/>
</dbReference>
<dbReference type="CTD" id="20327480"/>
<dbReference type="AlphaFoldDB" id="A0A074ZRB2"/>
<organism evidence="1 2">
    <name type="scientific">Opisthorchis viverrini</name>
    <name type="common">Southeast Asian liver fluke</name>
    <dbReference type="NCBI Taxonomy" id="6198"/>
    <lineage>
        <taxon>Eukaryota</taxon>
        <taxon>Metazoa</taxon>
        <taxon>Spiralia</taxon>
        <taxon>Lophotrochozoa</taxon>
        <taxon>Platyhelminthes</taxon>
        <taxon>Trematoda</taxon>
        <taxon>Digenea</taxon>
        <taxon>Opisthorchiida</taxon>
        <taxon>Opisthorchiata</taxon>
        <taxon>Opisthorchiidae</taxon>
        <taxon>Opisthorchis</taxon>
    </lineage>
</organism>
<dbReference type="KEGG" id="ovi:T265_13313"/>
<gene>
    <name evidence="1" type="ORF">T265_13313</name>
</gene>
<name>A0A074ZRB2_OPIVI</name>
<dbReference type="Proteomes" id="UP000054324">
    <property type="component" value="Unassembled WGS sequence"/>
</dbReference>
<feature type="non-terminal residue" evidence="1">
    <location>
        <position position="340"/>
    </location>
</feature>
<reference evidence="1 2" key="1">
    <citation type="submission" date="2013-11" db="EMBL/GenBank/DDBJ databases">
        <title>Opisthorchis viverrini - life in the bile duct.</title>
        <authorList>
            <person name="Young N.D."/>
            <person name="Nagarajan N."/>
            <person name="Lin S.J."/>
            <person name="Korhonen P.K."/>
            <person name="Jex A.R."/>
            <person name="Hall R.S."/>
            <person name="Safavi-Hemami H."/>
            <person name="Kaewkong W."/>
            <person name="Bertrand D."/>
            <person name="Gao S."/>
            <person name="Seet Q."/>
            <person name="Wongkham S."/>
            <person name="Teh B.T."/>
            <person name="Wongkham C."/>
            <person name="Intapan P.M."/>
            <person name="Maleewong W."/>
            <person name="Yang X."/>
            <person name="Hu M."/>
            <person name="Wang Z."/>
            <person name="Hofmann A."/>
            <person name="Sternberg P.W."/>
            <person name="Tan P."/>
            <person name="Wang J."/>
            <person name="Gasser R.B."/>
        </authorList>
    </citation>
    <scope>NUCLEOTIDE SEQUENCE [LARGE SCALE GENOMIC DNA]</scope>
</reference>
<accession>A0A074ZRB2</accession>
<evidence type="ECO:0000313" key="1">
    <source>
        <dbReference type="EMBL" id="KER29641.1"/>
    </source>
</evidence>